<dbReference type="RefSeq" id="WP_147101075.1">
    <property type="nucleotide sequence ID" value="NZ_VOOS01000004.1"/>
</dbReference>
<sequence length="429" mass="50171">MKSYTMKWIPFFVLFFLVNKCFSNQIEYLANTNAIERVEFKLNELTLNQLAIAMPFAKELILNPEQKKALTEKAIIKVELVYTKHRTSPLFDQKKLNIDRLKELQKLLPVVFENPLWDFELISQTKGRSREDCKKMFHGFVFTFRPNSTKETLQLEAEYIQRLVLQSIKNDSLKNSSNKLELIADIKTRWDNRVGYVHDTIWKEEEEVPVPHFFYDQSLYQDSTVLNSFSRNKKWNNFIVVTDVTGSMSPYIAQVFMWLREQTKETSAQGFVFFNDGDNKPSNRKKPLETEGVYVVNNNSTEEVMLMAAKCMKKGSGGGENLENDIEAILLGQNQYKEIDEVVLVADNRESMRDYKFIEKIKKPVRIILCGSDKRVNIQYLDLARQTKGSVHTKVNDILNLDSIENGAHFFIGEFEYLFENNQFHYLYN</sequence>
<evidence type="ECO:0008006" key="3">
    <source>
        <dbReference type="Google" id="ProtNLM"/>
    </source>
</evidence>
<proteinExistence type="predicted"/>
<keyword evidence="2" id="KW-1185">Reference proteome</keyword>
<comment type="caution">
    <text evidence="1">The sequence shown here is derived from an EMBL/GenBank/DDBJ whole genome shotgun (WGS) entry which is preliminary data.</text>
</comment>
<dbReference type="Proteomes" id="UP000321721">
    <property type="component" value="Unassembled WGS sequence"/>
</dbReference>
<name>A0A5C6RRA2_9FLAO</name>
<accession>A0A5C6RRA2</accession>
<dbReference type="OrthoDB" id="976903at2"/>
<evidence type="ECO:0000313" key="1">
    <source>
        <dbReference type="EMBL" id="TXB64783.1"/>
    </source>
</evidence>
<organism evidence="1 2">
    <name type="scientific">Vicingus serpentipes</name>
    <dbReference type="NCBI Taxonomy" id="1926625"/>
    <lineage>
        <taxon>Bacteria</taxon>
        <taxon>Pseudomonadati</taxon>
        <taxon>Bacteroidota</taxon>
        <taxon>Flavobacteriia</taxon>
        <taxon>Flavobacteriales</taxon>
        <taxon>Vicingaceae</taxon>
        <taxon>Vicingus</taxon>
    </lineage>
</organism>
<dbReference type="AlphaFoldDB" id="A0A5C6RRA2"/>
<protein>
    <recommendedName>
        <fullName evidence="3">VWA domain-containing protein</fullName>
    </recommendedName>
</protein>
<reference evidence="1 2" key="1">
    <citation type="submission" date="2019-08" db="EMBL/GenBank/DDBJ databases">
        <title>Genome of Vicingus serpentipes NCIMB 15042.</title>
        <authorList>
            <person name="Bowman J.P."/>
        </authorList>
    </citation>
    <scope>NUCLEOTIDE SEQUENCE [LARGE SCALE GENOMIC DNA]</scope>
    <source>
        <strain evidence="1 2">NCIMB 15042</strain>
    </source>
</reference>
<dbReference type="EMBL" id="VOOS01000004">
    <property type="protein sequence ID" value="TXB64783.1"/>
    <property type="molecule type" value="Genomic_DNA"/>
</dbReference>
<gene>
    <name evidence="1" type="ORF">FRY74_10050</name>
</gene>
<evidence type="ECO:0000313" key="2">
    <source>
        <dbReference type="Proteomes" id="UP000321721"/>
    </source>
</evidence>